<dbReference type="PANTHER" id="PTHR48012">
    <property type="entry name" value="STERILE20-LIKE KINASE, ISOFORM B-RELATED"/>
    <property type="match status" value="1"/>
</dbReference>
<dbReference type="Gene3D" id="1.10.510.10">
    <property type="entry name" value="Transferase(Phosphotransferase) domain 1"/>
    <property type="match status" value="2"/>
</dbReference>
<dbReference type="InterPro" id="IPR011009">
    <property type="entry name" value="Kinase-like_dom_sf"/>
</dbReference>
<comment type="similarity">
    <text evidence="1">Belongs to the protein kinase superfamily. STE Ser/Thr protein kinase family. STE20 subfamily.</text>
</comment>
<dbReference type="InterPro" id="IPR050629">
    <property type="entry name" value="STE20/SPS1-PAK"/>
</dbReference>
<organism evidence="11 12">
    <name type="scientific">Aphanomyces astaci</name>
    <name type="common">Crayfish plague agent</name>
    <dbReference type="NCBI Taxonomy" id="112090"/>
    <lineage>
        <taxon>Eukaryota</taxon>
        <taxon>Sar</taxon>
        <taxon>Stramenopiles</taxon>
        <taxon>Oomycota</taxon>
        <taxon>Saprolegniomycetes</taxon>
        <taxon>Saprolegniales</taxon>
        <taxon>Verrucalvaceae</taxon>
        <taxon>Aphanomyces</taxon>
    </lineage>
</organism>
<evidence type="ECO:0000256" key="2">
    <source>
        <dbReference type="ARBA" id="ARBA00022527"/>
    </source>
</evidence>
<evidence type="ECO:0000256" key="6">
    <source>
        <dbReference type="ARBA" id="ARBA00022840"/>
    </source>
</evidence>
<keyword evidence="3" id="KW-0808">Transferase</keyword>
<dbReference type="InterPro" id="IPR000719">
    <property type="entry name" value="Prot_kinase_dom"/>
</dbReference>
<name>A0A9X8HBZ2_APHAT</name>
<gene>
    <name evidence="11" type="ORF">DYB28_012065</name>
</gene>
<comment type="caution">
    <text evidence="11">The sequence shown here is derived from an EMBL/GenBank/DDBJ whole genome shotgun (WGS) entry which is preliminary data.</text>
</comment>
<feature type="domain" description="Protein kinase" evidence="10">
    <location>
        <begin position="21"/>
        <end position="235"/>
    </location>
</feature>
<dbReference type="PROSITE" id="PS50011">
    <property type="entry name" value="PROTEIN_KINASE_DOM"/>
    <property type="match status" value="1"/>
</dbReference>
<reference evidence="11 12" key="1">
    <citation type="journal article" date="2018" name="J. Invertebr. Pathol.">
        <title>New genotyping method for the causative agent of crayfish plague (Aphanomyces astaci) based on whole genome data.</title>
        <authorList>
            <person name="Minardi D."/>
            <person name="Studholme D.J."/>
            <person name="van der Giezen M."/>
            <person name="Pretto T."/>
            <person name="Oidtmann B."/>
        </authorList>
    </citation>
    <scope>NUCLEOTIDE SEQUENCE [LARGE SCALE GENOMIC DNA]</scope>
    <source>
        <strain evidence="11 12">KB13</strain>
    </source>
</reference>
<evidence type="ECO:0000256" key="4">
    <source>
        <dbReference type="ARBA" id="ARBA00022741"/>
    </source>
</evidence>
<dbReference type="GO" id="GO:0005737">
    <property type="term" value="C:cytoplasm"/>
    <property type="evidence" value="ECO:0007669"/>
    <property type="project" value="TreeGrafter"/>
</dbReference>
<keyword evidence="4" id="KW-0547">Nucleotide-binding</keyword>
<dbReference type="EMBL" id="QUTI01020983">
    <property type="protein sequence ID" value="RLO08847.1"/>
    <property type="molecule type" value="Genomic_DNA"/>
</dbReference>
<keyword evidence="2" id="KW-0723">Serine/threonine-protein kinase</keyword>
<sequence length="336" mass="37427">MSVEQSLESLGLSVGDPEELFEIHSREGAGAFGQVFRASYRSTRKEAALKVIQIALKPGQYGEDVDNVRREIEFLRECDHPNVVAFYGAYYKEGALWIAMEYCGGGSVGDISRQRRLCEQEISVIMRGALEGLAHLHSKKKIHRDVKEMIQDCNYDYKADIWSLGITAIELADQRPPLFDEHPMRVLIQIPRNPPPRLKQPQDWSANFSHFLQYCLTKSPTERPTATACLAHPFITCWRDIPRVVSGGVGGVLHRSKSNLHEGPERLLTPLHADHPPSSSSMPTIPEPLGQSNASTLDDLIHVAESASTAEDDDQLEVCDILGDDNHEGSRSDCCN</sequence>
<protein>
    <recommendedName>
        <fullName evidence="10">Protein kinase domain-containing protein</fullName>
    </recommendedName>
</protein>
<comment type="catalytic activity">
    <reaction evidence="7">
        <text>L-threonyl-[protein] + ATP = O-phospho-L-threonyl-[protein] + ADP + H(+)</text>
        <dbReference type="Rhea" id="RHEA:46608"/>
        <dbReference type="Rhea" id="RHEA-COMP:11060"/>
        <dbReference type="Rhea" id="RHEA-COMP:11605"/>
        <dbReference type="ChEBI" id="CHEBI:15378"/>
        <dbReference type="ChEBI" id="CHEBI:30013"/>
        <dbReference type="ChEBI" id="CHEBI:30616"/>
        <dbReference type="ChEBI" id="CHEBI:61977"/>
        <dbReference type="ChEBI" id="CHEBI:456216"/>
        <dbReference type="EC" id="2.7.11.1"/>
    </reaction>
</comment>
<evidence type="ECO:0000259" key="10">
    <source>
        <dbReference type="PROSITE" id="PS50011"/>
    </source>
</evidence>
<comment type="catalytic activity">
    <reaction evidence="8">
        <text>L-seryl-[protein] + ATP = O-phospho-L-seryl-[protein] + ADP + H(+)</text>
        <dbReference type="Rhea" id="RHEA:17989"/>
        <dbReference type="Rhea" id="RHEA-COMP:9863"/>
        <dbReference type="Rhea" id="RHEA-COMP:11604"/>
        <dbReference type="ChEBI" id="CHEBI:15378"/>
        <dbReference type="ChEBI" id="CHEBI:29999"/>
        <dbReference type="ChEBI" id="CHEBI:30616"/>
        <dbReference type="ChEBI" id="CHEBI:83421"/>
        <dbReference type="ChEBI" id="CHEBI:456216"/>
        <dbReference type="EC" id="2.7.11.1"/>
    </reaction>
</comment>
<keyword evidence="5" id="KW-0418">Kinase</keyword>
<keyword evidence="6" id="KW-0067">ATP-binding</keyword>
<evidence type="ECO:0000256" key="8">
    <source>
        <dbReference type="ARBA" id="ARBA00048679"/>
    </source>
</evidence>
<evidence type="ECO:0000256" key="1">
    <source>
        <dbReference type="ARBA" id="ARBA00008874"/>
    </source>
</evidence>
<dbReference type="Pfam" id="PF00069">
    <property type="entry name" value="Pkinase"/>
    <property type="match status" value="1"/>
</dbReference>
<dbReference type="SUPFAM" id="SSF56112">
    <property type="entry name" value="Protein kinase-like (PK-like)"/>
    <property type="match status" value="1"/>
</dbReference>
<accession>A0A9X8HBZ2</accession>
<evidence type="ECO:0000256" key="9">
    <source>
        <dbReference type="SAM" id="MobiDB-lite"/>
    </source>
</evidence>
<evidence type="ECO:0000313" key="11">
    <source>
        <dbReference type="EMBL" id="RLO08847.1"/>
    </source>
</evidence>
<dbReference type="PANTHER" id="PTHR48012:SF10">
    <property type="entry name" value="FI20177P1"/>
    <property type="match status" value="1"/>
</dbReference>
<dbReference type="GO" id="GO:0004674">
    <property type="term" value="F:protein serine/threonine kinase activity"/>
    <property type="evidence" value="ECO:0007669"/>
    <property type="project" value="UniProtKB-KW"/>
</dbReference>
<dbReference type="Proteomes" id="UP000275652">
    <property type="component" value="Unassembled WGS sequence"/>
</dbReference>
<dbReference type="GO" id="GO:0005524">
    <property type="term" value="F:ATP binding"/>
    <property type="evidence" value="ECO:0007669"/>
    <property type="project" value="UniProtKB-KW"/>
</dbReference>
<evidence type="ECO:0000256" key="7">
    <source>
        <dbReference type="ARBA" id="ARBA00047899"/>
    </source>
</evidence>
<evidence type="ECO:0000256" key="5">
    <source>
        <dbReference type="ARBA" id="ARBA00022777"/>
    </source>
</evidence>
<dbReference type="AlphaFoldDB" id="A0A9X8HBZ2"/>
<evidence type="ECO:0000256" key="3">
    <source>
        <dbReference type="ARBA" id="ARBA00022679"/>
    </source>
</evidence>
<feature type="region of interest" description="Disordered" evidence="9">
    <location>
        <begin position="260"/>
        <end position="293"/>
    </location>
</feature>
<feature type="non-terminal residue" evidence="11">
    <location>
        <position position="336"/>
    </location>
</feature>
<evidence type="ECO:0000313" key="12">
    <source>
        <dbReference type="Proteomes" id="UP000275652"/>
    </source>
</evidence>
<proteinExistence type="inferred from homology"/>